<dbReference type="Proteomes" id="UP000789359">
    <property type="component" value="Unassembled WGS sequence"/>
</dbReference>
<dbReference type="GO" id="GO:0008854">
    <property type="term" value="F:exodeoxyribonuclease V activity"/>
    <property type="evidence" value="ECO:0007669"/>
    <property type="project" value="UniProtKB-EC"/>
</dbReference>
<keyword evidence="7 14" id="KW-0067">ATP-binding</keyword>
<evidence type="ECO:0000259" key="15">
    <source>
        <dbReference type="PROSITE" id="PS51198"/>
    </source>
</evidence>
<reference evidence="16 17" key="1">
    <citation type="submission" date="2020-11" db="EMBL/GenBank/DDBJ databases">
        <authorList>
            <person name="Peeters C."/>
        </authorList>
    </citation>
    <scope>NUCLEOTIDE SEQUENCE [LARGE SCALE GENOMIC DNA]</scope>
    <source>
        <strain evidence="16 17">LMG 8286</strain>
    </source>
</reference>
<dbReference type="InterPro" id="IPR014017">
    <property type="entry name" value="DNA_helicase_UvrD-like_C"/>
</dbReference>
<dbReference type="NCBIfam" id="NF010485">
    <property type="entry name" value="PRK13909.1-2"/>
    <property type="match status" value="1"/>
</dbReference>
<proteinExistence type="predicted"/>
<dbReference type="PANTHER" id="PTHR11070:SF67">
    <property type="entry name" value="DNA 3'-5' HELICASE"/>
    <property type="match status" value="1"/>
</dbReference>
<dbReference type="EMBL" id="CAJHOE010000001">
    <property type="protein sequence ID" value="CAD7286291.1"/>
    <property type="molecule type" value="Genomic_DNA"/>
</dbReference>
<evidence type="ECO:0000313" key="17">
    <source>
        <dbReference type="Proteomes" id="UP000789359"/>
    </source>
</evidence>
<keyword evidence="3" id="KW-0227">DNA damage</keyword>
<comment type="catalytic activity">
    <reaction evidence="13">
        <text>ATP + H2O = ADP + phosphate + H(+)</text>
        <dbReference type="Rhea" id="RHEA:13065"/>
        <dbReference type="ChEBI" id="CHEBI:15377"/>
        <dbReference type="ChEBI" id="CHEBI:15378"/>
        <dbReference type="ChEBI" id="CHEBI:30616"/>
        <dbReference type="ChEBI" id="CHEBI:43474"/>
        <dbReference type="ChEBI" id="CHEBI:456216"/>
        <dbReference type="EC" id="5.6.2.4"/>
    </reaction>
</comment>
<accession>A0ABN7K197</accession>
<evidence type="ECO:0000256" key="13">
    <source>
        <dbReference type="ARBA" id="ARBA00048988"/>
    </source>
</evidence>
<evidence type="ECO:0000313" key="16">
    <source>
        <dbReference type="EMBL" id="CAD7286291.1"/>
    </source>
</evidence>
<keyword evidence="6" id="KW-0269">Exonuclease</keyword>
<dbReference type="PROSITE" id="PS51198">
    <property type="entry name" value="UVRD_HELICASE_ATP_BIND"/>
    <property type="match status" value="1"/>
</dbReference>
<evidence type="ECO:0000256" key="14">
    <source>
        <dbReference type="PROSITE-ProRule" id="PRU00560"/>
    </source>
</evidence>
<dbReference type="InterPro" id="IPR027417">
    <property type="entry name" value="P-loop_NTPase"/>
</dbReference>
<dbReference type="InterPro" id="IPR000212">
    <property type="entry name" value="DNA_helicase_UvrD/REP"/>
</dbReference>
<keyword evidence="1" id="KW-0540">Nuclease</keyword>
<protein>
    <recommendedName>
        <fullName evidence="12">DNA 3'-5' helicase</fullName>
        <ecNumber evidence="12">5.6.2.4</ecNumber>
    </recommendedName>
</protein>
<dbReference type="InterPro" id="IPR014016">
    <property type="entry name" value="UvrD-like_ATP-bd"/>
</dbReference>
<evidence type="ECO:0000256" key="10">
    <source>
        <dbReference type="ARBA" id="ARBA00023235"/>
    </source>
</evidence>
<name>A0ABN7K197_9BACT</name>
<keyword evidence="2 14" id="KW-0547">Nucleotide-binding</keyword>
<sequence>MMQPYVALKASAGSGKTFALSVRYIALLLADKPANPNSIMALTFTKKAASEMSSRIISTFLNLNHKQSELAEIARLLDIDESEVLRRRDALKDSFLGANLKIMTFDSFFGLILRLFSLNLGLSPDYKSVSSVNSAINVQFVKEVSKDKNLLLVLAMYIIGFLKSNSSFFQLLESFYENFGEIKESKTNFPSQSKVMSIVHWFRDKICSKEGASDSAKKLFDIKDVDELLQKNFLSRESLDGYRTLGKVYEDEFDIKFAQLKDELRAYANELEAYKKGEIAKFLKIYKSVRENFGAKLNELSFCDVTKRVHELLCDDANNKQMLYFRLDATITHLLIDEFQDTNVDQYDIMRPLIEEILAGSGQNGIGSFFYVGDIKQSIYRFRGGKKELFDKLKTEFSQIQSQSLTHNYRSAKKLVEYVNFVFQKSTGIGLFDDSEAQIPASKDDGYIEVCQSDELVLECMKKVRFLMDSGVNMSDISVLCWKNSDVRKICEQLRKEGIEARDEGGMLLKNDASVFALINYAKFCLFGDKIYFQNTKSYLDTKLVKLNLDPKKSAASSLYYLAKQVNMEISNANLLRLFELASEQSSLIKFIFEFEHSDTLIAQNSHIGVRVMTVHKSKGLEFLHVILCDRIGKAQSDTSGFICEYDQQDGWQISLKLANRENFDSSYKAIKAKSQELDRDDEINKLYVAMTRAKNSLVIIKKQNPSGTNPSYFTKYSLKSGEEIKYLDLDCFSDGKIAPSPKAEILPKVGKKIEILAVKKDESVGENDTSGQNLPAIYFGNALHFLLEMCEDFSENSVKKAAIIMRNKFAKFLPKESMDDVLLRALRFVADPKFIEILDKAKVYKEQPLVFEGVQKQLDLLCEKEGEIIVVDYKSSEFAVDKNIEQVKEYVQILGQIFQGKRVRGVLFYLLKDRIKFIEISL</sequence>
<dbReference type="NCBIfam" id="NF010487">
    <property type="entry name" value="PRK13909.1-4"/>
    <property type="match status" value="1"/>
</dbReference>
<dbReference type="Gene3D" id="3.40.50.300">
    <property type="entry name" value="P-loop containing nucleotide triphosphate hydrolases"/>
    <property type="match status" value="4"/>
</dbReference>
<evidence type="ECO:0000256" key="9">
    <source>
        <dbReference type="ARBA" id="ARBA00023204"/>
    </source>
</evidence>
<dbReference type="InterPro" id="IPR011604">
    <property type="entry name" value="PDDEXK-like_dom_sf"/>
</dbReference>
<keyword evidence="4 14" id="KW-0378">Hydrolase</keyword>
<dbReference type="PANTHER" id="PTHR11070">
    <property type="entry name" value="UVRD / RECB / PCRA DNA HELICASE FAMILY MEMBER"/>
    <property type="match status" value="1"/>
</dbReference>
<dbReference type="EC" id="5.6.2.4" evidence="12"/>
<keyword evidence="5 14" id="KW-0347">Helicase</keyword>
<evidence type="ECO:0000256" key="2">
    <source>
        <dbReference type="ARBA" id="ARBA00022741"/>
    </source>
</evidence>
<dbReference type="Pfam" id="PF13361">
    <property type="entry name" value="UvrD_C"/>
    <property type="match status" value="2"/>
</dbReference>
<dbReference type="Pfam" id="PF00580">
    <property type="entry name" value="UvrD-helicase"/>
    <property type="match status" value="1"/>
</dbReference>
<dbReference type="SUPFAM" id="SSF52540">
    <property type="entry name" value="P-loop containing nucleoside triphosphate hydrolases"/>
    <property type="match status" value="1"/>
</dbReference>
<evidence type="ECO:0000256" key="12">
    <source>
        <dbReference type="ARBA" id="ARBA00034808"/>
    </source>
</evidence>
<evidence type="ECO:0000256" key="5">
    <source>
        <dbReference type="ARBA" id="ARBA00022806"/>
    </source>
</evidence>
<feature type="binding site" evidence="14">
    <location>
        <begin position="10"/>
        <end position="17"/>
    </location>
    <ligand>
        <name>ATP</name>
        <dbReference type="ChEBI" id="CHEBI:30616"/>
    </ligand>
</feature>
<organism evidence="16 17">
    <name type="scientific">Campylobacter suis</name>
    <dbReference type="NCBI Taxonomy" id="2790657"/>
    <lineage>
        <taxon>Bacteria</taxon>
        <taxon>Pseudomonadati</taxon>
        <taxon>Campylobacterota</taxon>
        <taxon>Epsilonproteobacteria</taxon>
        <taxon>Campylobacterales</taxon>
        <taxon>Campylobacteraceae</taxon>
        <taxon>Campylobacter</taxon>
    </lineage>
</organism>
<dbReference type="RefSeq" id="WP_230055933.1">
    <property type="nucleotide sequence ID" value="NZ_CAJHOE010000001.1"/>
</dbReference>
<keyword evidence="9" id="KW-0234">DNA repair</keyword>
<keyword evidence="17" id="KW-1185">Reference proteome</keyword>
<evidence type="ECO:0000256" key="7">
    <source>
        <dbReference type="ARBA" id="ARBA00022840"/>
    </source>
</evidence>
<dbReference type="Gene3D" id="3.90.320.10">
    <property type="match status" value="1"/>
</dbReference>
<evidence type="ECO:0000256" key="3">
    <source>
        <dbReference type="ARBA" id="ARBA00022763"/>
    </source>
</evidence>
<keyword evidence="8" id="KW-0238">DNA-binding</keyword>
<gene>
    <name evidence="16" type="primary">recB</name>
    <name evidence="16" type="ORF">LMG8286_00122</name>
</gene>
<comment type="catalytic activity">
    <reaction evidence="11">
        <text>Couples ATP hydrolysis with the unwinding of duplex DNA by translocating in the 3'-5' direction.</text>
        <dbReference type="EC" id="5.6.2.4"/>
    </reaction>
</comment>
<evidence type="ECO:0000256" key="11">
    <source>
        <dbReference type="ARBA" id="ARBA00034617"/>
    </source>
</evidence>
<evidence type="ECO:0000256" key="6">
    <source>
        <dbReference type="ARBA" id="ARBA00022839"/>
    </source>
</evidence>
<evidence type="ECO:0000256" key="8">
    <source>
        <dbReference type="ARBA" id="ARBA00023125"/>
    </source>
</evidence>
<feature type="domain" description="UvrD-like helicase ATP-binding" evidence="15">
    <location>
        <begin position="1"/>
        <end position="412"/>
    </location>
</feature>
<keyword evidence="10" id="KW-0413">Isomerase</keyword>
<evidence type="ECO:0000256" key="4">
    <source>
        <dbReference type="ARBA" id="ARBA00022801"/>
    </source>
</evidence>
<evidence type="ECO:0000256" key="1">
    <source>
        <dbReference type="ARBA" id="ARBA00022722"/>
    </source>
</evidence>
<comment type="caution">
    <text evidence="16">The sequence shown here is derived from an EMBL/GenBank/DDBJ whole genome shotgun (WGS) entry which is preliminary data.</text>
</comment>